<reference evidence="2 3" key="2">
    <citation type="submission" date="2024-10" db="EMBL/GenBank/DDBJ databases">
        <authorList>
            <person name="Ryan C."/>
        </authorList>
    </citation>
    <scope>NUCLEOTIDE SEQUENCE [LARGE SCALE GENOMIC DNA]</scope>
</reference>
<dbReference type="InterPro" id="IPR002083">
    <property type="entry name" value="MATH/TRAF_dom"/>
</dbReference>
<dbReference type="SUPFAM" id="SSF49599">
    <property type="entry name" value="TRAF domain-like"/>
    <property type="match status" value="1"/>
</dbReference>
<proteinExistence type="predicted"/>
<evidence type="ECO:0000313" key="2">
    <source>
        <dbReference type="EMBL" id="CAL4959908.1"/>
    </source>
</evidence>
<dbReference type="PANTHER" id="PTHR26379:SF187">
    <property type="entry name" value="OS07G0655300 PROTEIN"/>
    <property type="match status" value="1"/>
</dbReference>
<dbReference type="Pfam" id="PF22486">
    <property type="entry name" value="MATH_2"/>
    <property type="match status" value="1"/>
</dbReference>
<dbReference type="CDD" id="cd00121">
    <property type="entry name" value="MATH"/>
    <property type="match status" value="1"/>
</dbReference>
<protein>
    <recommendedName>
        <fullName evidence="1">MATH domain-containing protein</fullName>
    </recommendedName>
</protein>
<accession>A0ABC8ZH47</accession>
<evidence type="ECO:0000259" key="1">
    <source>
        <dbReference type="PROSITE" id="PS50144"/>
    </source>
</evidence>
<gene>
    <name evidence="2" type="ORF">URODEC1_LOCUS44085</name>
</gene>
<dbReference type="AlphaFoldDB" id="A0ABC8ZH47"/>
<dbReference type="InterPro" id="IPR045005">
    <property type="entry name" value="BPM1-6"/>
</dbReference>
<name>A0ABC8ZH47_9POAL</name>
<feature type="domain" description="MATH" evidence="1">
    <location>
        <begin position="20"/>
        <end position="156"/>
    </location>
</feature>
<reference evidence="3" key="1">
    <citation type="submission" date="2024-06" db="EMBL/GenBank/DDBJ databases">
        <authorList>
            <person name="Ryan C."/>
        </authorList>
    </citation>
    <scope>NUCLEOTIDE SEQUENCE [LARGE SCALE GENOMIC DNA]</scope>
</reference>
<dbReference type="Gene3D" id="2.60.210.10">
    <property type="entry name" value="Apoptosis, Tumor Necrosis Factor Receptor Associated Protein 2, Chain A"/>
    <property type="match status" value="1"/>
</dbReference>
<sequence>MVAALASEEMTSTCHVEASSGSHVYQIAGYSLTQGMGIGRCLQSSAFTVAGHDWAVVFYPDGHGVNEDADHVSVFLTLLSDTAGPEDKDGGAVRAHIDFGLVDQRRSPPVIKKESRLSYSFASRGASAGYARFMSKAEVESSGLVHGDCLAVRCMVHVLRVREGEAAGTVAAAVPQAGVLTTAYRHVATKTWPALRQRFGTPEWIAFLLELLLRCLMVYVNRRLREDDDDGCRRRRARGRCRCKCGCCCCKA</sequence>
<dbReference type="PROSITE" id="PS50144">
    <property type="entry name" value="MATH"/>
    <property type="match status" value="1"/>
</dbReference>
<evidence type="ECO:0000313" key="3">
    <source>
        <dbReference type="Proteomes" id="UP001497457"/>
    </source>
</evidence>
<dbReference type="InterPro" id="IPR008974">
    <property type="entry name" value="TRAF-like"/>
</dbReference>
<keyword evidence="3" id="KW-1185">Reference proteome</keyword>
<dbReference type="Proteomes" id="UP001497457">
    <property type="component" value="Chromosome 19rd"/>
</dbReference>
<dbReference type="PANTHER" id="PTHR26379">
    <property type="entry name" value="BTB/POZ AND MATH DOMAIN-CONTAINING PROTEIN 1"/>
    <property type="match status" value="1"/>
</dbReference>
<organism evidence="2 3">
    <name type="scientific">Urochloa decumbens</name>
    <dbReference type="NCBI Taxonomy" id="240449"/>
    <lineage>
        <taxon>Eukaryota</taxon>
        <taxon>Viridiplantae</taxon>
        <taxon>Streptophyta</taxon>
        <taxon>Embryophyta</taxon>
        <taxon>Tracheophyta</taxon>
        <taxon>Spermatophyta</taxon>
        <taxon>Magnoliopsida</taxon>
        <taxon>Liliopsida</taxon>
        <taxon>Poales</taxon>
        <taxon>Poaceae</taxon>
        <taxon>PACMAD clade</taxon>
        <taxon>Panicoideae</taxon>
        <taxon>Panicodae</taxon>
        <taxon>Paniceae</taxon>
        <taxon>Melinidinae</taxon>
        <taxon>Urochloa</taxon>
    </lineage>
</organism>
<dbReference type="EMBL" id="OZ075129">
    <property type="protein sequence ID" value="CAL4959908.1"/>
    <property type="molecule type" value="Genomic_DNA"/>
</dbReference>